<reference evidence="2 3" key="1">
    <citation type="journal article" date="2019" name="PLoS Genet.">
        <title>Convergent evolution of linked mating-type loci in basidiomycete fungi.</title>
        <authorList>
            <person name="Sun S."/>
            <person name="Coelho M.A."/>
            <person name="Heitman J."/>
            <person name="Nowrousian M."/>
        </authorList>
    </citation>
    <scope>NUCLEOTIDE SEQUENCE [LARGE SCALE GENOMIC DNA]</scope>
    <source>
        <strain evidence="2 3">CBS 4282</strain>
    </source>
</reference>
<dbReference type="OrthoDB" id="2558794at2759"/>
<protein>
    <submittedName>
        <fullName evidence="2">Uncharacterized protein</fullName>
    </submittedName>
</protein>
<organism evidence="2 3">
    <name type="scientific">Vanrija humicola</name>
    <name type="common">Yeast</name>
    <name type="synonym">Cryptococcus humicola</name>
    <dbReference type="NCBI Taxonomy" id="5417"/>
    <lineage>
        <taxon>Eukaryota</taxon>
        <taxon>Fungi</taxon>
        <taxon>Dikarya</taxon>
        <taxon>Basidiomycota</taxon>
        <taxon>Agaricomycotina</taxon>
        <taxon>Tremellomycetes</taxon>
        <taxon>Trichosporonales</taxon>
        <taxon>Trichosporonaceae</taxon>
        <taxon>Vanrija</taxon>
    </lineage>
</organism>
<name>A0A7D8YVE5_VANHU</name>
<evidence type="ECO:0000313" key="3">
    <source>
        <dbReference type="Proteomes" id="UP000473826"/>
    </source>
</evidence>
<accession>A0A7D8YVE5</accession>
<gene>
    <name evidence="2" type="ORF">VHUM_04222</name>
</gene>
<feature type="transmembrane region" description="Helical" evidence="1">
    <location>
        <begin position="60"/>
        <end position="79"/>
    </location>
</feature>
<evidence type="ECO:0000256" key="1">
    <source>
        <dbReference type="SAM" id="Phobius"/>
    </source>
</evidence>
<proteinExistence type="predicted"/>
<sequence length="103" mass="11478">MFARAAARTIARPLQASATKRFASSATPSGKERRYLRGECAQQRQPRPQLTHTPDMPVDVYPLAFLVTVVCSGSIYMCAHHLITDKSLRLLPDSARAETKKQH</sequence>
<keyword evidence="3" id="KW-1185">Reference proteome</keyword>
<dbReference type="AlphaFoldDB" id="A0A7D8YVE5"/>
<dbReference type="Proteomes" id="UP000473826">
    <property type="component" value="Unassembled WGS sequence"/>
</dbReference>
<keyword evidence="1" id="KW-1133">Transmembrane helix</keyword>
<evidence type="ECO:0000313" key="2">
    <source>
        <dbReference type="EMBL" id="TXT04224.1"/>
    </source>
</evidence>
<keyword evidence="1" id="KW-0812">Transmembrane</keyword>
<comment type="caution">
    <text evidence="2">The sequence shown here is derived from an EMBL/GenBank/DDBJ whole genome shotgun (WGS) entry which is preliminary data.</text>
</comment>
<dbReference type="EMBL" id="QKWK01000017">
    <property type="protein sequence ID" value="TXT04224.1"/>
    <property type="molecule type" value="Genomic_DNA"/>
</dbReference>
<keyword evidence="1" id="KW-0472">Membrane</keyword>